<keyword evidence="1" id="KW-0732">Signal</keyword>
<evidence type="ECO:0000313" key="2">
    <source>
        <dbReference type="EMBL" id="KAH3709743.1"/>
    </source>
</evidence>
<reference evidence="2" key="2">
    <citation type="submission" date="2020-11" db="EMBL/GenBank/DDBJ databases">
        <authorList>
            <person name="McCartney M.A."/>
            <person name="Auch B."/>
            <person name="Kono T."/>
            <person name="Mallez S."/>
            <person name="Becker A."/>
            <person name="Gohl D.M."/>
            <person name="Silverstein K.A.T."/>
            <person name="Koren S."/>
            <person name="Bechman K.B."/>
            <person name="Herman A."/>
            <person name="Abrahante J.E."/>
            <person name="Garbe J."/>
        </authorList>
    </citation>
    <scope>NUCLEOTIDE SEQUENCE</scope>
    <source>
        <strain evidence="2">Duluth1</strain>
        <tissue evidence="2">Whole animal</tissue>
    </source>
</reference>
<evidence type="ECO:0000313" key="3">
    <source>
        <dbReference type="Proteomes" id="UP000828390"/>
    </source>
</evidence>
<dbReference type="Proteomes" id="UP000828390">
    <property type="component" value="Unassembled WGS sequence"/>
</dbReference>
<feature type="chain" id="PRO_5039424270" evidence="1">
    <location>
        <begin position="21"/>
        <end position="68"/>
    </location>
</feature>
<feature type="signal peptide" evidence="1">
    <location>
        <begin position="1"/>
        <end position="20"/>
    </location>
</feature>
<keyword evidence="3" id="KW-1185">Reference proteome</keyword>
<comment type="caution">
    <text evidence="2">The sequence shown here is derived from an EMBL/GenBank/DDBJ whole genome shotgun (WGS) entry which is preliminary data.</text>
</comment>
<name>A0A9D4BWZ2_DREPO</name>
<proteinExistence type="predicted"/>
<dbReference type="AlphaFoldDB" id="A0A9D4BWZ2"/>
<organism evidence="2 3">
    <name type="scientific">Dreissena polymorpha</name>
    <name type="common">Zebra mussel</name>
    <name type="synonym">Mytilus polymorpha</name>
    <dbReference type="NCBI Taxonomy" id="45954"/>
    <lineage>
        <taxon>Eukaryota</taxon>
        <taxon>Metazoa</taxon>
        <taxon>Spiralia</taxon>
        <taxon>Lophotrochozoa</taxon>
        <taxon>Mollusca</taxon>
        <taxon>Bivalvia</taxon>
        <taxon>Autobranchia</taxon>
        <taxon>Heteroconchia</taxon>
        <taxon>Euheterodonta</taxon>
        <taxon>Imparidentia</taxon>
        <taxon>Neoheterodontei</taxon>
        <taxon>Myida</taxon>
        <taxon>Dreissenoidea</taxon>
        <taxon>Dreissenidae</taxon>
        <taxon>Dreissena</taxon>
    </lineage>
</organism>
<protein>
    <submittedName>
        <fullName evidence="2">Uncharacterized protein</fullName>
    </submittedName>
</protein>
<accession>A0A9D4BWZ2</accession>
<gene>
    <name evidence="2" type="ORF">DPMN_069207</name>
</gene>
<evidence type="ECO:0000256" key="1">
    <source>
        <dbReference type="SAM" id="SignalP"/>
    </source>
</evidence>
<sequence length="68" mass="7700">MKTAFLVALLITCVVMVTMPVTEVADRVVTQRETPVRVHATHDRSIAVDIEDHQSTPDHIEIQMFWLG</sequence>
<dbReference type="EMBL" id="JAIWYP010000014">
    <property type="protein sequence ID" value="KAH3709743.1"/>
    <property type="molecule type" value="Genomic_DNA"/>
</dbReference>
<reference evidence="2" key="1">
    <citation type="journal article" date="2019" name="bioRxiv">
        <title>The Genome of the Zebra Mussel, Dreissena polymorpha: A Resource for Invasive Species Research.</title>
        <authorList>
            <person name="McCartney M.A."/>
            <person name="Auch B."/>
            <person name="Kono T."/>
            <person name="Mallez S."/>
            <person name="Zhang Y."/>
            <person name="Obille A."/>
            <person name="Becker A."/>
            <person name="Abrahante J.E."/>
            <person name="Garbe J."/>
            <person name="Badalamenti J.P."/>
            <person name="Herman A."/>
            <person name="Mangelson H."/>
            <person name="Liachko I."/>
            <person name="Sullivan S."/>
            <person name="Sone E.D."/>
            <person name="Koren S."/>
            <person name="Silverstein K.A.T."/>
            <person name="Beckman K.B."/>
            <person name="Gohl D.M."/>
        </authorList>
    </citation>
    <scope>NUCLEOTIDE SEQUENCE</scope>
    <source>
        <strain evidence="2">Duluth1</strain>
        <tissue evidence="2">Whole animal</tissue>
    </source>
</reference>